<keyword evidence="4" id="KW-1185">Reference proteome</keyword>
<dbReference type="InterPro" id="IPR007143">
    <property type="entry name" value="Vps28"/>
</dbReference>
<keyword evidence="1" id="KW-0813">Transport</keyword>
<dbReference type="PROSITE" id="PS51310">
    <property type="entry name" value="VPS28_C"/>
    <property type="match status" value="1"/>
</dbReference>
<dbReference type="GO" id="GO:0015031">
    <property type="term" value="P:protein transport"/>
    <property type="evidence" value="ECO:0007669"/>
    <property type="project" value="UniProtKB-UniRule"/>
</dbReference>
<dbReference type="EMBL" id="JBDFQZ010000010">
    <property type="protein sequence ID" value="KAK9681860.1"/>
    <property type="molecule type" value="Genomic_DNA"/>
</dbReference>
<dbReference type="InterPro" id="IPR037206">
    <property type="entry name" value="VPS28_C_sf"/>
</dbReference>
<dbReference type="GO" id="GO:0032509">
    <property type="term" value="P:endosome transport via multivesicular body sorting pathway"/>
    <property type="evidence" value="ECO:0007669"/>
    <property type="project" value="InterPro"/>
</dbReference>
<dbReference type="Gene3D" id="1.20.120.1130">
    <property type="match status" value="1"/>
</dbReference>
<evidence type="ECO:0000259" key="2">
    <source>
        <dbReference type="PROSITE" id="PS51310"/>
    </source>
</evidence>
<dbReference type="GO" id="GO:0000813">
    <property type="term" value="C:ESCRT I complex"/>
    <property type="evidence" value="ECO:0007669"/>
    <property type="project" value="InterPro"/>
</dbReference>
<dbReference type="Proteomes" id="UP001443914">
    <property type="component" value="Unassembled WGS sequence"/>
</dbReference>
<proteinExistence type="inferred from homology"/>
<dbReference type="SUPFAM" id="SSF140427">
    <property type="entry name" value="VPS28 C-terminal domain-like"/>
    <property type="match status" value="1"/>
</dbReference>
<protein>
    <recommendedName>
        <fullName evidence="2">VPS28 C-terminal domain-containing protein</fullName>
    </recommendedName>
</protein>
<evidence type="ECO:0000313" key="3">
    <source>
        <dbReference type="EMBL" id="KAK9681860.1"/>
    </source>
</evidence>
<evidence type="ECO:0000256" key="1">
    <source>
        <dbReference type="PROSITE-ProRule" id="PRU00642"/>
    </source>
</evidence>
<dbReference type="Pfam" id="PF03997">
    <property type="entry name" value="VPS28"/>
    <property type="match status" value="1"/>
</dbReference>
<accession>A0AAW1HYK5</accession>
<organism evidence="3 4">
    <name type="scientific">Saponaria officinalis</name>
    <name type="common">Common soapwort</name>
    <name type="synonym">Lychnis saponaria</name>
    <dbReference type="NCBI Taxonomy" id="3572"/>
    <lineage>
        <taxon>Eukaryota</taxon>
        <taxon>Viridiplantae</taxon>
        <taxon>Streptophyta</taxon>
        <taxon>Embryophyta</taxon>
        <taxon>Tracheophyta</taxon>
        <taxon>Spermatophyta</taxon>
        <taxon>Magnoliopsida</taxon>
        <taxon>eudicotyledons</taxon>
        <taxon>Gunneridae</taxon>
        <taxon>Pentapetalae</taxon>
        <taxon>Caryophyllales</taxon>
        <taxon>Caryophyllaceae</taxon>
        <taxon>Caryophylleae</taxon>
        <taxon>Saponaria</taxon>
    </lineage>
</organism>
<comment type="similarity">
    <text evidence="1">Belongs to the VPS28 family.</text>
</comment>
<dbReference type="InterPro" id="IPR017899">
    <property type="entry name" value="VPS28_C"/>
</dbReference>
<feature type="domain" description="VPS28 C-terminal" evidence="2">
    <location>
        <begin position="25"/>
        <end position="83"/>
    </location>
</feature>
<reference evidence="3" key="1">
    <citation type="submission" date="2024-03" db="EMBL/GenBank/DDBJ databases">
        <title>WGS assembly of Saponaria officinalis var. Norfolk2.</title>
        <authorList>
            <person name="Jenkins J."/>
            <person name="Shu S."/>
            <person name="Grimwood J."/>
            <person name="Barry K."/>
            <person name="Goodstein D."/>
            <person name="Schmutz J."/>
            <person name="Leebens-Mack J."/>
            <person name="Osbourn A."/>
        </authorList>
    </citation>
    <scope>NUCLEOTIDE SEQUENCE [LARGE SCALE GENOMIC DNA]</scope>
    <source>
        <strain evidence="3">JIC</strain>
    </source>
</reference>
<comment type="caution">
    <text evidence="3">The sequence shown here is derived from an EMBL/GenBank/DDBJ whole genome shotgun (WGS) entry which is preliminary data.</text>
</comment>
<evidence type="ECO:0000313" key="4">
    <source>
        <dbReference type="Proteomes" id="UP001443914"/>
    </source>
</evidence>
<sequence>MAPVSSIERFVDIYMMVTSGVPAMVEHRAAASTTGCNSVAMDLLELNMVAVDHVFPLSDLSTSLNKLSILPSDFEEDGDERVA</sequence>
<gene>
    <name evidence="3" type="ORF">RND81_10G032500</name>
</gene>
<dbReference type="AlphaFoldDB" id="A0AAW1HYK5"/>
<name>A0AAW1HYK5_SAPOF</name>
<keyword evidence="1" id="KW-0653">Protein transport</keyword>